<evidence type="ECO:0000313" key="3">
    <source>
        <dbReference type="Proteomes" id="UP001189429"/>
    </source>
</evidence>
<organism evidence="2 3">
    <name type="scientific">Prorocentrum cordatum</name>
    <dbReference type="NCBI Taxonomy" id="2364126"/>
    <lineage>
        <taxon>Eukaryota</taxon>
        <taxon>Sar</taxon>
        <taxon>Alveolata</taxon>
        <taxon>Dinophyceae</taxon>
        <taxon>Prorocentrales</taxon>
        <taxon>Prorocentraceae</taxon>
        <taxon>Prorocentrum</taxon>
    </lineage>
</organism>
<keyword evidence="3" id="KW-1185">Reference proteome</keyword>
<dbReference type="EMBL" id="CAUYUJ010018015">
    <property type="protein sequence ID" value="CAK0879908.1"/>
    <property type="molecule type" value="Genomic_DNA"/>
</dbReference>
<reference evidence="2" key="1">
    <citation type="submission" date="2023-10" db="EMBL/GenBank/DDBJ databases">
        <authorList>
            <person name="Chen Y."/>
            <person name="Shah S."/>
            <person name="Dougan E. K."/>
            <person name="Thang M."/>
            <person name="Chan C."/>
        </authorList>
    </citation>
    <scope>NUCLEOTIDE SEQUENCE [LARGE SCALE GENOMIC DNA]</scope>
</reference>
<dbReference type="Proteomes" id="UP001189429">
    <property type="component" value="Unassembled WGS sequence"/>
</dbReference>
<evidence type="ECO:0000313" key="2">
    <source>
        <dbReference type="EMBL" id="CAK0879908.1"/>
    </source>
</evidence>
<comment type="caution">
    <text evidence="2">The sequence shown here is derived from an EMBL/GenBank/DDBJ whole genome shotgun (WGS) entry which is preliminary data.</text>
</comment>
<protein>
    <submittedName>
        <fullName evidence="2">Uncharacterized protein</fullName>
    </submittedName>
</protein>
<proteinExistence type="predicted"/>
<evidence type="ECO:0000256" key="1">
    <source>
        <dbReference type="SAM" id="MobiDB-lite"/>
    </source>
</evidence>
<feature type="region of interest" description="Disordered" evidence="1">
    <location>
        <begin position="1"/>
        <end position="39"/>
    </location>
</feature>
<name>A0ABN9W1K8_9DINO</name>
<accession>A0ABN9W1K8</accession>
<gene>
    <name evidence="2" type="ORF">PCOR1329_LOCUS63212</name>
</gene>
<sequence>MKSRRMPEGGLQASREGPRVGAPAGAERRRDEGAEGPELRGATLSGLARAIAAFCQENSMSCLLAAQPAQGNAAERLVAPAGAQTCLQAALRGASEAERIVRSFFARRAGPRGAAVPCFLAGAEQRFARLWDLPSFRCLFSPGLGAHLSDKPASTIVSLKDCLGNVGDHAFFNFPIVGGPDLATPAKDWKLKDFAGGHVIVNQGTPQGFVHGLNYPMGTAADSSLLPLLIGGARLASSSRTKAGLAGAWVAKEGDFATCDAYAGPEVAMVDDDGPLWVQAFVVGRTWDLKTPARHKTYRCIRTQEGHVCTHALLRVWPDGSSENLGDRLGAYHYRPPGGLPDTDTEQFAGSMRSSLVARFSGAA</sequence>